<dbReference type="InterPro" id="IPR011576">
    <property type="entry name" value="Pyridox_Oxase_N"/>
</dbReference>
<dbReference type="OrthoDB" id="2082150at2"/>
<dbReference type="RefSeq" id="WP_115585425.1">
    <property type="nucleotide sequence ID" value="NZ_CP025544.1"/>
</dbReference>
<dbReference type="InterPro" id="IPR012349">
    <property type="entry name" value="Split_barrel_FMN-bd"/>
</dbReference>
<dbReference type="AlphaFoldDB" id="A0A345ZAU3"/>
<dbReference type="SUPFAM" id="SSF50475">
    <property type="entry name" value="FMN-binding split barrel"/>
    <property type="match status" value="1"/>
</dbReference>
<dbReference type="Gene3D" id="2.30.110.10">
    <property type="entry name" value="Electron Transport, Fmn-binding Protein, Chain A"/>
    <property type="match status" value="1"/>
</dbReference>
<name>A0A345ZAU3_9BACT</name>
<organism evidence="2 3">
    <name type="scientific">Candidatus Chromulinivorax destructor</name>
    <dbReference type="NCBI Taxonomy" id="2066483"/>
    <lineage>
        <taxon>Bacteria</taxon>
        <taxon>Candidatus Babelota</taxon>
        <taxon>Candidatus Babeliae</taxon>
        <taxon>Candidatus Babeliales</taxon>
        <taxon>Candidatus Chromulinivoraceae</taxon>
        <taxon>Candidatus Chromulinivorax</taxon>
    </lineage>
</organism>
<feature type="domain" description="Pyridoxamine 5'-phosphate oxidase N-terminal" evidence="1">
    <location>
        <begin position="20"/>
        <end position="101"/>
    </location>
</feature>
<dbReference type="Proteomes" id="UP000254834">
    <property type="component" value="Chromosome"/>
</dbReference>
<evidence type="ECO:0000313" key="3">
    <source>
        <dbReference type="Proteomes" id="UP000254834"/>
    </source>
</evidence>
<gene>
    <name evidence="2" type="ORF">C0J27_01450</name>
</gene>
<dbReference type="EMBL" id="CP025544">
    <property type="protein sequence ID" value="AXK60410.1"/>
    <property type="molecule type" value="Genomic_DNA"/>
</dbReference>
<dbReference type="Pfam" id="PF01243">
    <property type="entry name" value="PNPOx_N"/>
    <property type="match status" value="1"/>
</dbReference>
<keyword evidence="3" id="KW-1185">Reference proteome</keyword>
<accession>A0A345ZAU3</accession>
<evidence type="ECO:0000313" key="2">
    <source>
        <dbReference type="EMBL" id="AXK60410.1"/>
    </source>
</evidence>
<reference evidence="2 3" key="1">
    <citation type="submission" date="2017-12" db="EMBL/GenBank/DDBJ databases">
        <title>Chromulinavorax destructans is a abundant pathogen of dominant heterotrophic picoflagllates.</title>
        <authorList>
            <person name="Deeg C.M."/>
            <person name="Zimmer M."/>
            <person name="Suttle C.A."/>
        </authorList>
    </citation>
    <scope>NUCLEOTIDE SEQUENCE [LARGE SCALE GENOMIC DNA]</scope>
    <source>
        <strain evidence="2 3">SeV1</strain>
    </source>
</reference>
<protein>
    <recommendedName>
        <fullName evidence="1">Pyridoxamine 5'-phosphate oxidase N-terminal domain-containing protein</fullName>
    </recommendedName>
</protein>
<evidence type="ECO:0000259" key="1">
    <source>
        <dbReference type="Pfam" id="PF01243"/>
    </source>
</evidence>
<sequence>MAKHVGVKLPEDLIELLKSGKAVAVLATFSEKGLPHTTPLQCMYPKGQESILLTIHKDHQGYHNMVWQKKVMISFLAAGNVAYSILGRVGVVRAPSMVHPLMNVVRVDIIDIKSDRSVLTKVDSGVQWSYTSWEAEELLNGLFNELKEITKTM</sequence>
<proteinExistence type="predicted"/>
<dbReference type="KEGG" id="cdes:C0J27_01450"/>